<dbReference type="AlphaFoldDB" id="A0A9J7MEM1"/>
<dbReference type="Proteomes" id="UP000001554">
    <property type="component" value="Chromosome 15"/>
</dbReference>
<feature type="compositionally biased region" description="Polar residues" evidence="3">
    <location>
        <begin position="42"/>
        <end position="57"/>
    </location>
</feature>
<reference evidence="4" key="1">
    <citation type="journal article" date="2020" name="Nat. Ecol. Evol.">
        <title>Deeply conserved synteny resolves early events in vertebrate evolution.</title>
        <authorList>
            <person name="Simakov O."/>
            <person name="Marletaz F."/>
            <person name="Yue J.X."/>
            <person name="O'Connell B."/>
            <person name="Jenkins J."/>
            <person name="Brandt A."/>
            <person name="Calef R."/>
            <person name="Tung C.H."/>
            <person name="Huang T.K."/>
            <person name="Schmutz J."/>
            <person name="Satoh N."/>
            <person name="Yu J.K."/>
            <person name="Putnam N.H."/>
            <person name="Green R.E."/>
            <person name="Rokhsar D.S."/>
        </authorList>
    </citation>
    <scope>NUCLEOTIDE SEQUENCE [LARGE SCALE GENOMIC DNA]</scope>
    <source>
        <strain evidence="4">S238N-H82</strain>
    </source>
</reference>
<sequence>MSHSEDTSLDSNQKCLSTVIEEDDTSQVGEEEPVSSPEDDYSQQVAMQPSSGPSSQAVRVQIVGTPDDSYSTLSGTYAEAQTAQPSKVPSSLKVRTETEAGQEESYSTISGIYDDPEIVAVKSGNAQVSLTVRTDTEPGPEDHYSTVSGIYNDPEPVIQPGNAPTSLTKAAASPEDCYSTISGIYEEAETVEKQPHDDQPGRTTEQERIRSPEASSDRADPQLEMPGKYTSHQHITFAVGGSGQKMLRGIAVSSGNEIFVADSYKNKVHIHNMEGAYVHHFSTLLPGHPDREMMPQDVSVDGKDNLWVMGRISLLCYRVVQYSRDGQGLFMLEPQCGMRFGGIAVDPRNNNIVLRRRDRKFEICIYRPDGSFVWKFGEGLYAQASFVAVNIDGSILMPSDNTIHAYNQTGSVLFTFGDHGSHGGGLRGICTDSSGHVIIANRRNRRVTVFTSRGLFVRHVDIGLKTVERVAVGPEGHLVITYQNDDTITVFTSY</sequence>
<evidence type="ECO:0000256" key="1">
    <source>
        <dbReference type="ARBA" id="ARBA00022737"/>
    </source>
</evidence>
<dbReference type="SUPFAM" id="SSF101898">
    <property type="entry name" value="NHL repeat"/>
    <property type="match status" value="1"/>
</dbReference>
<evidence type="ECO:0000313" key="5">
    <source>
        <dbReference type="RefSeq" id="XP_035698624.1"/>
    </source>
</evidence>
<dbReference type="GeneID" id="118431490"/>
<proteinExistence type="predicted"/>
<dbReference type="GO" id="GO:0000209">
    <property type="term" value="P:protein polyubiquitination"/>
    <property type="evidence" value="ECO:0000318"/>
    <property type="project" value="GO_Central"/>
</dbReference>
<feature type="region of interest" description="Disordered" evidence="3">
    <location>
        <begin position="79"/>
        <end position="106"/>
    </location>
</feature>
<dbReference type="PROSITE" id="PS51125">
    <property type="entry name" value="NHL"/>
    <property type="match status" value="1"/>
</dbReference>
<dbReference type="InterPro" id="IPR001258">
    <property type="entry name" value="NHL_repeat"/>
</dbReference>
<keyword evidence="4" id="KW-1185">Reference proteome</keyword>
<reference evidence="5" key="2">
    <citation type="submission" date="2025-08" db="UniProtKB">
        <authorList>
            <consortium name="RefSeq"/>
        </authorList>
    </citation>
    <scope>IDENTIFICATION</scope>
    <source>
        <strain evidence="5">S238N-H82</strain>
        <tissue evidence="5">Testes</tissue>
    </source>
</reference>
<dbReference type="InterPro" id="IPR050952">
    <property type="entry name" value="TRIM-NHL_E3_ligases"/>
</dbReference>
<dbReference type="Gene3D" id="2.120.10.30">
    <property type="entry name" value="TolB, C-terminal domain"/>
    <property type="match status" value="1"/>
</dbReference>
<dbReference type="InterPro" id="IPR011042">
    <property type="entry name" value="6-blade_b-propeller_TolB-like"/>
</dbReference>
<protein>
    <submittedName>
        <fullName evidence="5">Uncharacterized protein LOC118431490</fullName>
    </submittedName>
</protein>
<organism evidence="4 5">
    <name type="scientific">Branchiostoma floridae</name>
    <name type="common">Florida lancelet</name>
    <name type="synonym">Amphioxus</name>
    <dbReference type="NCBI Taxonomy" id="7739"/>
    <lineage>
        <taxon>Eukaryota</taxon>
        <taxon>Metazoa</taxon>
        <taxon>Chordata</taxon>
        <taxon>Cephalochordata</taxon>
        <taxon>Leptocardii</taxon>
        <taxon>Amphioxiformes</taxon>
        <taxon>Branchiostomatidae</taxon>
        <taxon>Branchiostoma</taxon>
    </lineage>
</organism>
<accession>A0A9J7MEM1</accession>
<feature type="repeat" description="NHL" evidence="2">
    <location>
        <begin position="413"/>
        <end position="453"/>
    </location>
</feature>
<gene>
    <name evidence="5" type="primary">LOC118431490</name>
</gene>
<dbReference type="PANTHER" id="PTHR24104">
    <property type="entry name" value="E3 UBIQUITIN-PROTEIN LIGASE NHLRC1-RELATED"/>
    <property type="match status" value="1"/>
</dbReference>
<dbReference type="PANTHER" id="PTHR24104:SF50">
    <property type="entry name" value="SMP-30_GLUCONOLACTONASE_LRE-LIKE REGION DOMAIN-CONTAINING PROTEIN"/>
    <property type="match status" value="1"/>
</dbReference>
<dbReference type="KEGG" id="bfo:118431490"/>
<feature type="region of interest" description="Disordered" evidence="3">
    <location>
        <begin position="1"/>
        <end position="57"/>
    </location>
</feature>
<dbReference type="RefSeq" id="XP_035698624.1">
    <property type="nucleotide sequence ID" value="XM_035842731.1"/>
</dbReference>
<evidence type="ECO:0000256" key="2">
    <source>
        <dbReference type="PROSITE-ProRule" id="PRU00504"/>
    </source>
</evidence>
<feature type="region of interest" description="Disordered" evidence="3">
    <location>
        <begin position="190"/>
        <end position="227"/>
    </location>
</feature>
<feature type="compositionally biased region" description="Polar residues" evidence="3">
    <location>
        <begin position="79"/>
        <end position="89"/>
    </location>
</feature>
<feature type="compositionally biased region" description="Basic and acidic residues" evidence="3">
    <location>
        <begin position="190"/>
        <end position="221"/>
    </location>
</feature>
<dbReference type="GO" id="GO:0043161">
    <property type="term" value="P:proteasome-mediated ubiquitin-dependent protein catabolic process"/>
    <property type="evidence" value="ECO:0000318"/>
    <property type="project" value="GO_Central"/>
</dbReference>
<name>A0A9J7MEM1_BRAFL</name>
<dbReference type="GO" id="GO:0061630">
    <property type="term" value="F:ubiquitin protein ligase activity"/>
    <property type="evidence" value="ECO:0000318"/>
    <property type="project" value="GO_Central"/>
</dbReference>
<evidence type="ECO:0000313" key="4">
    <source>
        <dbReference type="Proteomes" id="UP000001554"/>
    </source>
</evidence>
<evidence type="ECO:0000256" key="3">
    <source>
        <dbReference type="SAM" id="MobiDB-lite"/>
    </source>
</evidence>
<keyword evidence="1" id="KW-0677">Repeat</keyword>
<feature type="compositionally biased region" description="Acidic residues" evidence="3">
    <location>
        <begin position="20"/>
        <end position="41"/>
    </location>
</feature>
<dbReference type="OrthoDB" id="10164657at2759"/>
<feature type="compositionally biased region" description="Polar residues" evidence="3">
    <location>
        <begin position="7"/>
        <end position="16"/>
    </location>
</feature>